<evidence type="ECO:0000313" key="2">
    <source>
        <dbReference type="Proteomes" id="UP000790377"/>
    </source>
</evidence>
<gene>
    <name evidence="1" type="ORF">BJ138DRAFT_1106706</name>
</gene>
<name>A0ACB7ZU20_9AGAM</name>
<dbReference type="EMBL" id="MU268429">
    <property type="protein sequence ID" value="KAH7904571.1"/>
    <property type="molecule type" value="Genomic_DNA"/>
</dbReference>
<proteinExistence type="predicted"/>
<evidence type="ECO:0000313" key="1">
    <source>
        <dbReference type="EMBL" id="KAH7904571.1"/>
    </source>
</evidence>
<comment type="caution">
    <text evidence="1">The sequence shown here is derived from an EMBL/GenBank/DDBJ whole genome shotgun (WGS) entry which is preliminary data.</text>
</comment>
<keyword evidence="2" id="KW-1185">Reference proteome</keyword>
<organism evidence="1 2">
    <name type="scientific">Hygrophoropsis aurantiaca</name>
    <dbReference type="NCBI Taxonomy" id="72124"/>
    <lineage>
        <taxon>Eukaryota</taxon>
        <taxon>Fungi</taxon>
        <taxon>Dikarya</taxon>
        <taxon>Basidiomycota</taxon>
        <taxon>Agaricomycotina</taxon>
        <taxon>Agaricomycetes</taxon>
        <taxon>Agaricomycetidae</taxon>
        <taxon>Boletales</taxon>
        <taxon>Coniophorineae</taxon>
        <taxon>Hygrophoropsidaceae</taxon>
        <taxon>Hygrophoropsis</taxon>
    </lineage>
</organism>
<protein>
    <submittedName>
        <fullName evidence="1">Uncharacterized protein</fullName>
    </submittedName>
</protein>
<dbReference type="Proteomes" id="UP000790377">
    <property type="component" value="Unassembled WGS sequence"/>
</dbReference>
<reference evidence="1" key="1">
    <citation type="journal article" date="2021" name="New Phytol.">
        <title>Evolutionary innovations through gain and loss of genes in the ectomycorrhizal Boletales.</title>
        <authorList>
            <person name="Wu G."/>
            <person name="Miyauchi S."/>
            <person name="Morin E."/>
            <person name="Kuo A."/>
            <person name="Drula E."/>
            <person name="Varga T."/>
            <person name="Kohler A."/>
            <person name="Feng B."/>
            <person name="Cao Y."/>
            <person name="Lipzen A."/>
            <person name="Daum C."/>
            <person name="Hundley H."/>
            <person name="Pangilinan J."/>
            <person name="Johnson J."/>
            <person name="Barry K."/>
            <person name="LaButti K."/>
            <person name="Ng V."/>
            <person name="Ahrendt S."/>
            <person name="Min B."/>
            <person name="Choi I.G."/>
            <person name="Park H."/>
            <person name="Plett J.M."/>
            <person name="Magnuson J."/>
            <person name="Spatafora J.W."/>
            <person name="Nagy L.G."/>
            <person name="Henrissat B."/>
            <person name="Grigoriev I.V."/>
            <person name="Yang Z.L."/>
            <person name="Xu J."/>
            <person name="Martin F.M."/>
        </authorList>
    </citation>
    <scope>NUCLEOTIDE SEQUENCE</scope>
    <source>
        <strain evidence="1">ATCC 28755</strain>
    </source>
</reference>
<accession>A0ACB7ZU20</accession>
<sequence length="240" mass="26308">MVSSQKNGPLPAPAVGVRRSVRTAANRQPPDANTPTAQSETESNGESAVAAVSVLLDKRGPPRGAPKPRKTHKKATTSTRSALGTTQDCNAYHEELGREFDESLADISRDHATSGKLVWLYSKALIYICYSWTDLLCYIDVAPSDFPDEPMSTVLQSHPGLSADEQNADYADRMAAQHQQLYQAVIRARSQSQPATPSDIGQLGTASNPPAICYDDSFKPTKTPKQTIRIDEDKRFREEY</sequence>